<sequence>MNDPGFALDARLAADTVPLGVFELCQVRLMDDARFPWLVLVPQRPGLSEVLDLEPADRDLLWRETLAAADALRRHVPCDKLNFGMLGNLVRQLHVHVVARSEGDAAWPGPVWGSGAAVRHAPSALAERAGHLRAVLGL</sequence>
<dbReference type="Pfam" id="PF01230">
    <property type="entry name" value="HIT"/>
    <property type="match status" value="1"/>
</dbReference>
<evidence type="ECO:0000313" key="3">
    <source>
        <dbReference type="EMBL" id="BBD80258.1"/>
    </source>
</evidence>
<keyword evidence="4" id="KW-1185">Reference proteome</keyword>
<reference evidence="4" key="1">
    <citation type="submission" date="2018-04" db="EMBL/GenBank/DDBJ databases">
        <authorList>
            <person name="Watanabe M."/>
            <person name="Kojima H."/>
        </authorList>
    </citation>
    <scope>NUCLEOTIDE SEQUENCE [LARGE SCALE GENOMIC DNA]</scope>
    <source>
        <strain evidence="4">Dysh456</strain>
    </source>
</reference>
<dbReference type="InterPro" id="IPR011146">
    <property type="entry name" value="HIT-like"/>
</dbReference>
<name>A0A2Z6E6X1_9GAMM</name>
<dbReference type="PIRSF" id="PIRSF000714">
    <property type="entry name" value="HIT"/>
    <property type="match status" value="1"/>
</dbReference>
<dbReference type="PROSITE" id="PS51084">
    <property type="entry name" value="HIT_2"/>
    <property type="match status" value="1"/>
</dbReference>
<accession>A0A2Z6E6X1</accession>
<dbReference type="Gene3D" id="3.30.428.10">
    <property type="entry name" value="HIT-like"/>
    <property type="match status" value="1"/>
</dbReference>
<evidence type="ECO:0000256" key="1">
    <source>
        <dbReference type="PROSITE-ProRule" id="PRU00464"/>
    </source>
</evidence>
<evidence type="ECO:0000313" key="4">
    <source>
        <dbReference type="Proteomes" id="UP000270530"/>
    </source>
</evidence>
<evidence type="ECO:0000259" key="2">
    <source>
        <dbReference type="PROSITE" id="PS51084"/>
    </source>
</evidence>
<dbReference type="SUPFAM" id="SSF54197">
    <property type="entry name" value="HIT-like"/>
    <property type="match status" value="1"/>
</dbReference>
<dbReference type="EMBL" id="AP018560">
    <property type="protein sequence ID" value="BBD80258.1"/>
    <property type="molecule type" value="Genomic_DNA"/>
</dbReference>
<protein>
    <recommendedName>
        <fullName evidence="2">HIT domain-containing protein</fullName>
    </recommendedName>
</protein>
<reference evidence="4" key="2">
    <citation type="submission" date="2018-06" db="EMBL/GenBank/DDBJ databases">
        <title>Genome sequence of Rhodanobacteraceae bacterium strain Dysh456.</title>
        <authorList>
            <person name="Fukui M."/>
        </authorList>
    </citation>
    <scope>NUCLEOTIDE SEQUENCE [LARGE SCALE GENOMIC DNA]</scope>
    <source>
        <strain evidence="4">Dysh456</strain>
    </source>
</reference>
<gene>
    <name evidence="3" type="ORF">ALSL_1604</name>
</gene>
<dbReference type="OrthoDB" id="9799145at2"/>
<comment type="caution">
    <text evidence="1">Lacks conserved residue(s) required for the propagation of feature annotation.</text>
</comment>
<dbReference type="AlphaFoldDB" id="A0A2Z6E6X1"/>
<dbReference type="KEGG" id="rbd:ALSL_1604"/>
<dbReference type="RefSeq" id="WP_126538088.1">
    <property type="nucleotide sequence ID" value="NZ_AP018560.1"/>
</dbReference>
<dbReference type="InterPro" id="IPR036265">
    <property type="entry name" value="HIT-like_sf"/>
</dbReference>
<organism evidence="3 4">
    <name type="scientific">Aerosticca soli</name>
    <dbReference type="NCBI Taxonomy" id="2010829"/>
    <lineage>
        <taxon>Bacteria</taxon>
        <taxon>Pseudomonadati</taxon>
        <taxon>Pseudomonadota</taxon>
        <taxon>Gammaproteobacteria</taxon>
        <taxon>Lysobacterales</taxon>
        <taxon>Rhodanobacteraceae</taxon>
        <taxon>Aerosticca</taxon>
    </lineage>
</organism>
<proteinExistence type="predicted"/>
<dbReference type="GO" id="GO:0003824">
    <property type="term" value="F:catalytic activity"/>
    <property type="evidence" value="ECO:0007669"/>
    <property type="project" value="InterPro"/>
</dbReference>
<dbReference type="Proteomes" id="UP000270530">
    <property type="component" value="Chromosome"/>
</dbReference>
<feature type="domain" description="HIT" evidence="2">
    <location>
        <begin position="38"/>
        <end position="107"/>
    </location>
</feature>
<dbReference type="InterPro" id="IPR026026">
    <property type="entry name" value="HIT_Hint"/>
</dbReference>